<dbReference type="EMBL" id="MZ447858">
    <property type="protein sequence ID" value="UAW01183.1"/>
    <property type="molecule type" value="Genomic_DNA"/>
</dbReference>
<sequence length="65" mass="7684">MKFLPLCYFNDNPRYVYGNRGYGDGMYNSKDIGLNIRQHDMSKISYPMADGSKYKYLKPELTYLQ</sequence>
<dbReference type="RefSeq" id="YP_010657618.1">
    <property type="nucleotide sequence ID" value="NC_070848.1"/>
</dbReference>
<keyword evidence="2" id="KW-1185">Reference proteome</keyword>
<organism evidence="1 2">
    <name type="scientific">Vibrio phage BUCT194</name>
    <dbReference type="NCBI Taxonomy" id="2859072"/>
    <lineage>
        <taxon>Viruses</taxon>
        <taxon>Duplodnaviria</taxon>
        <taxon>Heunggongvirae</taxon>
        <taxon>Uroviricota</taxon>
        <taxon>Caudoviricetes</taxon>
        <taxon>Schitoviridae</taxon>
        <taxon>Varunavirus</taxon>
        <taxon>Varunavirus BUCT194</taxon>
    </lineage>
</organism>
<dbReference type="KEGG" id="vg:77933537"/>
<protein>
    <submittedName>
        <fullName evidence="1">Uncharacterized protein</fullName>
    </submittedName>
</protein>
<reference evidence="1 2" key="1">
    <citation type="submission" date="2021-06" db="EMBL/GenBank/DDBJ databases">
        <authorList>
            <person name="Chen R."/>
            <person name="Qin H."/>
            <person name="He S."/>
            <person name="Han P."/>
            <person name="Xu F."/>
            <person name="Sun H."/>
            <person name="Fan H."/>
            <person name="Tong Y."/>
        </authorList>
    </citation>
    <scope>NUCLEOTIDE SEQUENCE [LARGE SCALE GENOMIC DNA]</scope>
</reference>
<accession>A0AAE9BPX3</accession>
<name>A0AAE9BPX3_9CAUD</name>
<dbReference type="Proteomes" id="UP000828026">
    <property type="component" value="Segment"/>
</dbReference>
<evidence type="ECO:0000313" key="2">
    <source>
        <dbReference type="Proteomes" id="UP000828026"/>
    </source>
</evidence>
<proteinExistence type="predicted"/>
<dbReference type="GeneID" id="77933537"/>
<evidence type="ECO:0000313" key="1">
    <source>
        <dbReference type="EMBL" id="UAW01183.1"/>
    </source>
</evidence>